<keyword evidence="2" id="KW-1185">Reference proteome</keyword>
<protein>
    <submittedName>
        <fullName evidence="1">SpoIIIAH-like family protein</fullName>
    </submittedName>
</protein>
<evidence type="ECO:0000313" key="2">
    <source>
        <dbReference type="Proteomes" id="UP000466692"/>
    </source>
</evidence>
<dbReference type="Proteomes" id="UP000466692">
    <property type="component" value="Unassembled WGS sequence"/>
</dbReference>
<name>A0ACC7VHA0_9BACI</name>
<sequence>MLKKQTVWLLTMLSLMIVLSVYYMTSPSEDQVALLYDEEEKNEEEAASEGTNSEGTMSEDGVVETKGEEKGNVTSSVASDEIFTAMRMQIEDSRSKTKEELKDIMASGQMSASEVESVVSEIRQLEELSTKEKILEQSIQAKAEYPDVLVRAEESKVYVTVKANELSNSETVQIMDMVQEEFGKRNVDVEFQPYEQ</sequence>
<reference evidence="1" key="1">
    <citation type="submission" date="2019-11" db="EMBL/GenBank/DDBJ databases">
        <title>Genome sequences of 17 halophilic strains isolated from different environments.</title>
        <authorList>
            <person name="Furrow R.E."/>
        </authorList>
    </citation>
    <scope>NUCLEOTIDE SEQUENCE</scope>
    <source>
        <strain evidence="1">22510_22_Filter</strain>
    </source>
</reference>
<evidence type="ECO:0000313" key="1">
    <source>
        <dbReference type="EMBL" id="MYL53569.1"/>
    </source>
</evidence>
<proteinExistence type="predicted"/>
<comment type="caution">
    <text evidence="1">The sequence shown here is derived from an EMBL/GenBank/DDBJ whole genome shotgun (WGS) entry which is preliminary data.</text>
</comment>
<organism evidence="1 2">
    <name type="scientific">Pontibacillus yanchengensis</name>
    <dbReference type="NCBI Taxonomy" id="462910"/>
    <lineage>
        <taxon>Bacteria</taxon>
        <taxon>Bacillati</taxon>
        <taxon>Bacillota</taxon>
        <taxon>Bacilli</taxon>
        <taxon>Bacillales</taxon>
        <taxon>Bacillaceae</taxon>
        <taxon>Pontibacillus</taxon>
    </lineage>
</organism>
<gene>
    <name evidence="1" type="ORF">GLW08_09500</name>
</gene>
<dbReference type="EMBL" id="WMEU01000002">
    <property type="protein sequence ID" value="MYL53569.1"/>
    <property type="molecule type" value="Genomic_DNA"/>
</dbReference>
<accession>A0ACC7VHA0</accession>